<keyword evidence="2" id="KW-1185">Reference proteome</keyword>
<reference evidence="1 2" key="1">
    <citation type="journal article" date="2019" name="Nat. Ecol. Evol.">
        <title>Megaphylogeny resolves global patterns of mushroom evolution.</title>
        <authorList>
            <person name="Varga T."/>
            <person name="Krizsan K."/>
            <person name="Foldi C."/>
            <person name="Dima B."/>
            <person name="Sanchez-Garcia M."/>
            <person name="Sanchez-Ramirez S."/>
            <person name="Szollosi G.J."/>
            <person name="Szarkandi J.G."/>
            <person name="Papp V."/>
            <person name="Albert L."/>
            <person name="Andreopoulos W."/>
            <person name="Angelini C."/>
            <person name="Antonin V."/>
            <person name="Barry K.W."/>
            <person name="Bougher N.L."/>
            <person name="Buchanan P."/>
            <person name="Buyck B."/>
            <person name="Bense V."/>
            <person name="Catcheside P."/>
            <person name="Chovatia M."/>
            <person name="Cooper J."/>
            <person name="Damon W."/>
            <person name="Desjardin D."/>
            <person name="Finy P."/>
            <person name="Geml J."/>
            <person name="Haridas S."/>
            <person name="Hughes K."/>
            <person name="Justo A."/>
            <person name="Karasinski D."/>
            <person name="Kautmanova I."/>
            <person name="Kiss B."/>
            <person name="Kocsube S."/>
            <person name="Kotiranta H."/>
            <person name="LaButti K.M."/>
            <person name="Lechner B.E."/>
            <person name="Liimatainen K."/>
            <person name="Lipzen A."/>
            <person name="Lukacs Z."/>
            <person name="Mihaltcheva S."/>
            <person name="Morgado L.N."/>
            <person name="Niskanen T."/>
            <person name="Noordeloos M.E."/>
            <person name="Ohm R.A."/>
            <person name="Ortiz-Santana B."/>
            <person name="Ovrebo C."/>
            <person name="Racz N."/>
            <person name="Riley R."/>
            <person name="Savchenko A."/>
            <person name="Shiryaev A."/>
            <person name="Soop K."/>
            <person name="Spirin V."/>
            <person name="Szebenyi C."/>
            <person name="Tomsovsky M."/>
            <person name="Tulloss R.E."/>
            <person name="Uehling J."/>
            <person name="Grigoriev I.V."/>
            <person name="Vagvolgyi C."/>
            <person name="Papp T."/>
            <person name="Martin F.M."/>
            <person name="Miettinen O."/>
            <person name="Hibbett D.S."/>
            <person name="Nagy L.G."/>
        </authorList>
    </citation>
    <scope>NUCLEOTIDE SEQUENCE [LARGE SCALE GENOMIC DNA]</scope>
    <source>
        <strain evidence="1 2">NL-1719</strain>
    </source>
</reference>
<feature type="non-terminal residue" evidence="1">
    <location>
        <position position="139"/>
    </location>
</feature>
<gene>
    <name evidence="1" type="ORF">BDN72DRAFT_741050</name>
</gene>
<dbReference type="Proteomes" id="UP000308600">
    <property type="component" value="Unassembled WGS sequence"/>
</dbReference>
<protein>
    <submittedName>
        <fullName evidence="1">Uncharacterized protein</fullName>
    </submittedName>
</protein>
<accession>A0ACD3A624</accession>
<proteinExistence type="predicted"/>
<feature type="non-terminal residue" evidence="1">
    <location>
        <position position="1"/>
    </location>
</feature>
<sequence>CLVGTRKKILHQLESWTQASDPKLFWLYGQAGTGKSAISQSMFNQLKEENAPCAFYTCSKTQAELHKALNVLPTLCFQLCAISKSYAEWIVGQINNDPSFKDSLGHISTQVDVLFVKPILQVDHSLKGVVVILDALDEC</sequence>
<name>A0ACD3A624_9AGAR</name>
<organism evidence="1 2">
    <name type="scientific">Pluteus cervinus</name>
    <dbReference type="NCBI Taxonomy" id="181527"/>
    <lineage>
        <taxon>Eukaryota</taxon>
        <taxon>Fungi</taxon>
        <taxon>Dikarya</taxon>
        <taxon>Basidiomycota</taxon>
        <taxon>Agaricomycotina</taxon>
        <taxon>Agaricomycetes</taxon>
        <taxon>Agaricomycetidae</taxon>
        <taxon>Agaricales</taxon>
        <taxon>Pluteineae</taxon>
        <taxon>Pluteaceae</taxon>
        <taxon>Pluteus</taxon>
    </lineage>
</organism>
<evidence type="ECO:0000313" key="2">
    <source>
        <dbReference type="Proteomes" id="UP000308600"/>
    </source>
</evidence>
<evidence type="ECO:0000313" key="1">
    <source>
        <dbReference type="EMBL" id="TFK60277.1"/>
    </source>
</evidence>
<dbReference type="EMBL" id="ML208799">
    <property type="protein sequence ID" value="TFK60277.1"/>
    <property type="molecule type" value="Genomic_DNA"/>
</dbReference>